<gene>
    <name evidence="2" type="ORF">J7W16_18470</name>
</gene>
<reference evidence="2" key="1">
    <citation type="submission" date="2021-03" db="EMBL/GenBank/DDBJ databases">
        <title>Bacillus suaedae sp. nov., isolated from Suaeda aralocaspica.</title>
        <authorList>
            <person name="Lei R.F.R."/>
        </authorList>
    </citation>
    <scope>NUCLEOTIDE SEQUENCE</scope>
    <source>
        <strain evidence="2">YZJH907-2</strain>
    </source>
</reference>
<evidence type="ECO:0000256" key="1">
    <source>
        <dbReference type="SAM" id="Phobius"/>
    </source>
</evidence>
<feature type="transmembrane region" description="Helical" evidence="1">
    <location>
        <begin position="34"/>
        <end position="54"/>
    </location>
</feature>
<dbReference type="Proteomes" id="UP000678228">
    <property type="component" value="Unassembled WGS sequence"/>
</dbReference>
<dbReference type="AlphaFoldDB" id="A0A941AQR9"/>
<proteinExistence type="predicted"/>
<dbReference type="EMBL" id="JAGKSQ010000010">
    <property type="protein sequence ID" value="MBP3953111.1"/>
    <property type="molecule type" value="Genomic_DNA"/>
</dbReference>
<name>A0A941AQR9_9BACI</name>
<protein>
    <submittedName>
        <fullName evidence="2">Uncharacterized protein</fullName>
    </submittedName>
</protein>
<dbReference type="RefSeq" id="WP_210598968.1">
    <property type="nucleotide sequence ID" value="NZ_JAGKSQ010000010.1"/>
</dbReference>
<keyword evidence="3" id="KW-1185">Reference proteome</keyword>
<comment type="caution">
    <text evidence="2">The sequence shown here is derived from an EMBL/GenBank/DDBJ whole genome shotgun (WGS) entry which is preliminary data.</text>
</comment>
<organism evidence="2 3">
    <name type="scientific">Halalkalibacter suaedae</name>
    <dbReference type="NCBI Taxonomy" id="2822140"/>
    <lineage>
        <taxon>Bacteria</taxon>
        <taxon>Bacillati</taxon>
        <taxon>Bacillota</taxon>
        <taxon>Bacilli</taxon>
        <taxon>Bacillales</taxon>
        <taxon>Bacillaceae</taxon>
        <taxon>Halalkalibacter</taxon>
    </lineage>
</organism>
<keyword evidence="1" id="KW-0472">Membrane</keyword>
<evidence type="ECO:0000313" key="3">
    <source>
        <dbReference type="Proteomes" id="UP000678228"/>
    </source>
</evidence>
<evidence type="ECO:0000313" key="2">
    <source>
        <dbReference type="EMBL" id="MBP3953111.1"/>
    </source>
</evidence>
<keyword evidence="1" id="KW-1133">Transmembrane helix</keyword>
<sequence length="62" mass="7405">MNFKQRINLAIILGVILFILLTLIDYFRSSELNLLNHFLQSIVVMFVIFILSWLTRSKKKDY</sequence>
<feature type="transmembrane region" description="Helical" evidence="1">
    <location>
        <begin position="7"/>
        <end position="28"/>
    </location>
</feature>
<keyword evidence="1" id="KW-0812">Transmembrane</keyword>
<accession>A0A941AQR9</accession>